<dbReference type="InterPro" id="IPR023213">
    <property type="entry name" value="CAT-like_dom_sf"/>
</dbReference>
<organism evidence="2">
    <name type="scientific">freshwater metagenome</name>
    <dbReference type="NCBI Taxonomy" id="449393"/>
    <lineage>
        <taxon>unclassified sequences</taxon>
        <taxon>metagenomes</taxon>
        <taxon>ecological metagenomes</taxon>
    </lineage>
</organism>
<dbReference type="Gene3D" id="3.30.559.10">
    <property type="entry name" value="Chloramphenicol acetyltransferase-like domain"/>
    <property type="match status" value="1"/>
</dbReference>
<dbReference type="GO" id="GO:0006086">
    <property type="term" value="P:pyruvate decarboxylation to acetyl-CoA"/>
    <property type="evidence" value="ECO:0007669"/>
    <property type="project" value="InterPro"/>
</dbReference>
<gene>
    <name evidence="2" type="ORF">UFOPK1726_00875</name>
</gene>
<feature type="domain" description="2-oxoacid dehydrogenase acyltransferase catalytic" evidence="1">
    <location>
        <begin position="29"/>
        <end position="126"/>
    </location>
</feature>
<name>A0A6J6EV27_9ZZZZ</name>
<dbReference type="EMBL" id="CAEZTT010000103">
    <property type="protein sequence ID" value="CAB4580382.1"/>
    <property type="molecule type" value="Genomic_DNA"/>
</dbReference>
<dbReference type="GO" id="GO:0016746">
    <property type="term" value="F:acyltransferase activity"/>
    <property type="evidence" value="ECO:0007669"/>
    <property type="project" value="InterPro"/>
</dbReference>
<dbReference type="InterPro" id="IPR001078">
    <property type="entry name" value="2-oxoacid_DH_actylTfrase"/>
</dbReference>
<evidence type="ECO:0000259" key="1">
    <source>
        <dbReference type="Pfam" id="PF00198"/>
    </source>
</evidence>
<dbReference type="PANTHER" id="PTHR23151">
    <property type="entry name" value="DIHYDROLIPOAMIDE ACETYL/SUCCINYL-TRANSFERASE-RELATED"/>
    <property type="match status" value="1"/>
</dbReference>
<sequence length="259" mass="28449">MNAPLAHRRKIAIATWLAPRESRIQTKIQVELSAILEYIEQTKHQAITLTHIVGAALARAIAANPEVNVRVVFGKVKPMPRVDLSFAVDIEGGSDLAQCRVKDADKKSLLEISQELIAGAEKLRARSDENYQRSISWAKSIPVPLMRPVMKFLSLWNGGLGKRGFGQPGHPLGSAFISNVGRFEMQEAYLAPLPFARTPLYLAIGEIHDAPVAIDGKVEVRKIVIITAVADHRLIDGAHAGKLIKSFKSFLNQPALLMQ</sequence>
<dbReference type="InterPro" id="IPR045257">
    <property type="entry name" value="E2/Pdx1"/>
</dbReference>
<protein>
    <submittedName>
        <fullName evidence="2">Unannotated protein</fullName>
    </submittedName>
</protein>
<dbReference type="AlphaFoldDB" id="A0A6J6EV27"/>
<dbReference type="GO" id="GO:0045254">
    <property type="term" value="C:pyruvate dehydrogenase complex"/>
    <property type="evidence" value="ECO:0007669"/>
    <property type="project" value="InterPro"/>
</dbReference>
<dbReference type="PANTHER" id="PTHR23151:SF90">
    <property type="entry name" value="DIHYDROLIPOYLLYSINE-RESIDUE ACETYLTRANSFERASE COMPONENT OF PYRUVATE DEHYDROGENASE COMPLEX, MITOCHONDRIAL-RELATED"/>
    <property type="match status" value="1"/>
</dbReference>
<accession>A0A6J6EV27</accession>
<evidence type="ECO:0000313" key="2">
    <source>
        <dbReference type="EMBL" id="CAB4580382.1"/>
    </source>
</evidence>
<feature type="domain" description="2-oxoacid dehydrogenase acyltransferase catalytic" evidence="1">
    <location>
        <begin position="175"/>
        <end position="258"/>
    </location>
</feature>
<proteinExistence type="predicted"/>
<reference evidence="2" key="1">
    <citation type="submission" date="2020-05" db="EMBL/GenBank/DDBJ databases">
        <authorList>
            <person name="Chiriac C."/>
            <person name="Salcher M."/>
            <person name="Ghai R."/>
            <person name="Kavagutti S V."/>
        </authorList>
    </citation>
    <scope>NUCLEOTIDE SEQUENCE</scope>
</reference>
<dbReference type="Pfam" id="PF00198">
    <property type="entry name" value="2-oxoacid_dh"/>
    <property type="match status" value="2"/>
</dbReference>
<dbReference type="SUPFAM" id="SSF52777">
    <property type="entry name" value="CoA-dependent acyltransferases"/>
    <property type="match status" value="1"/>
</dbReference>